<accession>A0A915IBB0</accession>
<dbReference type="WBParaSite" id="nRc.2.0.1.t10546-RA">
    <property type="protein sequence ID" value="nRc.2.0.1.t10546-RA"/>
    <property type="gene ID" value="nRc.2.0.1.g10546"/>
</dbReference>
<dbReference type="AlphaFoldDB" id="A0A915IBB0"/>
<sequence length="82" mass="9230">HSKSLTQNPALLRPFADFRITIARNDLPIFVEEVISLAYGNNNTSGWCIKVGSPCAKHCRVYSPGIWNGRCPQQWGHFERSA</sequence>
<reference evidence="2" key="1">
    <citation type="submission" date="2022-11" db="UniProtKB">
        <authorList>
            <consortium name="WormBaseParasite"/>
        </authorList>
    </citation>
    <scope>IDENTIFICATION</scope>
</reference>
<evidence type="ECO:0000313" key="2">
    <source>
        <dbReference type="WBParaSite" id="nRc.2.0.1.t10546-RA"/>
    </source>
</evidence>
<keyword evidence="1" id="KW-1185">Reference proteome</keyword>
<organism evidence="1 2">
    <name type="scientific">Romanomermis culicivorax</name>
    <name type="common">Nematode worm</name>
    <dbReference type="NCBI Taxonomy" id="13658"/>
    <lineage>
        <taxon>Eukaryota</taxon>
        <taxon>Metazoa</taxon>
        <taxon>Ecdysozoa</taxon>
        <taxon>Nematoda</taxon>
        <taxon>Enoplea</taxon>
        <taxon>Dorylaimia</taxon>
        <taxon>Mermithida</taxon>
        <taxon>Mermithoidea</taxon>
        <taxon>Mermithidae</taxon>
        <taxon>Romanomermis</taxon>
    </lineage>
</organism>
<proteinExistence type="predicted"/>
<protein>
    <submittedName>
        <fullName evidence="2">Uncharacterized protein</fullName>
    </submittedName>
</protein>
<evidence type="ECO:0000313" key="1">
    <source>
        <dbReference type="Proteomes" id="UP000887565"/>
    </source>
</evidence>
<dbReference type="Proteomes" id="UP000887565">
    <property type="component" value="Unplaced"/>
</dbReference>
<name>A0A915IBB0_ROMCU</name>